<dbReference type="RefSeq" id="WP_214361553.1">
    <property type="nucleotide sequence ID" value="NZ_JAEKFT010000011.1"/>
</dbReference>
<dbReference type="EMBL" id="JAEKFT010000011">
    <property type="protein sequence ID" value="MBT0961797.1"/>
    <property type="molecule type" value="Genomic_DNA"/>
</dbReference>
<reference evidence="4" key="1">
    <citation type="journal article" date="2022" name="ISME J.">
        <title>Genetic and phylogenetic analysis of dissimilatory iodate-reducing bacteria identifies potential niches across the world's oceans.</title>
        <authorList>
            <person name="Reyes-Umana V."/>
            <person name="Henning Z."/>
            <person name="Lee K."/>
            <person name="Barnum T.P."/>
            <person name="Coates J.D."/>
        </authorList>
    </citation>
    <scope>NUCLEOTIDE SEQUENCE [LARGE SCALE GENOMIC DNA]</scope>
    <source>
        <strain evidence="4">IR12</strain>
    </source>
</reference>
<organism evidence="3 4">
    <name type="scientific">Denitromonas iodatirespirans</name>
    <dbReference type="NCBI Taxonomy" id="2795389"/>
    <lineage>
        <taxon>Bacteria</taxon>
        <taxon>Pseudomonadati</taxon>
        <taxon>Pseudomonadota</taxon>
        <taxon>Betaproteobacteria</taxon>
        <taxon>Rhodocyclales</taxon>
        <taxon>Zoogloeaceae</taxon>
        <taxon>Denitromonas</taxon>
    </lineage>
</organism>
<dbReference type="PANTHER" id="PTHR34216:SF7">
    <property type="entry name" value="POLY-BETA-1,6-N-ACETYL-D-GLUCOSAMINE N-DEACETYLASE"/>
    <property type="match status" value="1"/>
</dbReference>
<evidence type="ECO:0000313" key="3">
    <source>
        <dbReference type="EMBL" id="MBT0961797.1"/>
    </source>
</evidence>
<dbReference type="AlphaFoldDB" id="A0A944DAK3"/>
<dbReference type="InterPro" id="IPR011330">
    <property type="entry name" value="Glyco_hydro/deAcase_b/a-brl"/>
</dbReference>
<dbReference type="Gene3D" id="3.20.20.370">
    <property type="entry name" value="Glycoside hydrolase/deacetylase"/>
    <property type="match status" value="1"/>
</dbReference>
<accession>A0A944DAK3</accession>
<dbReference type="SUPFAM" id="SSF88713">
    <property type="entry name" value="Glycoside hydrolase/deacetylase"/>
    <property type="match status" value="1"/>
</dbReference>
<dbReference type="PANTHER" id="PTHR34216">
    <property type="match status" value="1"/>
</dbReference>
<feature type="domain" description="NodB homology" evidence="2">
    <location>
        <begin position="65"/>
        <end position="256"/>
    </location>
</feature>
<proteinExistence type="predicted"/>
<keyword evidence="1" id="KW-0732">Signal</keyword>
<gene>
    <name evidence="3" type="ORF">I8J34_11505</name>
</gene>
<dbReference type="CDD" id="cd10918">
    <property type="entry name" value="CE4_NodB_like_5s_6s"/>
    <property type="match status" value="1"/>
</dbReference>
<comment type="caution">
    <text evidence="3">The sequence shown here is derived from an EMBL/GenBank/DDBJ whole genome shotgun (WGS) entry which is preliminary data.</text>
</comment>
<dbReference type="GO" id="GO:0005975">
    <property type="term" value="P:carbohydrate metabolic process"/>
    <property type="evidence" value="ECO:0007669"/>
    <property type="project" value="InterPro"/>
</dbReference>
<dbReference type="Proteomes" id="UP000694660">
    <property type="component" value="Unassembled WGS sequence"/>
</dbReference>
<dbReference type="GO" id="GO:0016810">
    <property type="term" value="F:hydrolase activity, acting on carbon-nitrogen (but not peptide) bonds"/>
    <property type="evidence" value="ECO:0007669"/>
    <property type="project" value="InterPro"/>
</dbReference>
<name>A0A944DAK3_DENI1</name>
<evidence type="ECO:0000259" key="2">
    <source>
        <dbReference type="PROSITE" id="PS51677"/>
    </source>
</evidence>
<keyword evidence="4" id="KW-1185">Reference proteome</keyword>
<dbReference type="PROSITE" id="PS51677">
    <property type="entry name" value="NODB"/>
    <property type="match status" value="1"/>
</dbReference>
<sequence length="256" mass="28797">MSESINILMYHQVGDFPPMKGHRSTYCHHKRFARQMAYLARFGYTVLSMDQVLACLRGERPIPHKAVALTFDDGYENFYEYAWPVLQKHGFPAMVYLISDLLGQPSSWFAADGRATPPLMSAARVRQLRGEGVDFGSHTASHIRLAEQDTARIREEIGRSKATLEDVLGEAVDHFCYPFGSHDRRAVDAVADAGFRSATTCVRAPATMADDPLTLPRKAISYGDNLLGYFWRLHMKNTPKHAFIRRPGETFDTSPA</sequence>
<protein>
    <submittedName>
        <fullName evidence="3">Polysaccharide deacetylase family protein</fullName>
    </submittedName>
</protein>
<dbReference type="InterPro" id="IPR051398">
    <property type="entry name" value="Polysacch_Deacetylase"/>
</dbReference>
<dbReference type="InterPro" id="IPR002509">
    <property type="entry name" value="NODB_dom"/>
</dbReference>
<evidence type="ECO:0000256" key="1">
    <source>
        <dbReference type="ARBA" id="ARBA00022729"/>
    </source>
</evidence>
<evidence type="ECO:0000313" key="4">
    <source>
        <dbReference type="Proteomes" id="UP000694660"/>
    </source>
</evidence>
<dbReference type="Pfam" id="PF01522">
    <property type="entry name" value="Polysacc_deac_1"/>
    <property type="match status" value="1"/>
</dbReference>